<dbReference type="InterPro" id="IPR039422">
    <property type="entry name" value="MarR/SlyA-like"/>
</dbReference>
<dbReference type="Pfam" id="PF01047">
    <property type="entry name" value="MarR"/>
    <property type="match status" value="1"/>
</dbReference>
<evidence type="ECO:0000313" key="2">
    <source>
        <dbReference type="EMBL" id="MBL3658108.1"/>
    </source>
</evidence>
<reference evidence="2" key="1">
    <citation type="submission" date="2021-01" db="EMBL/GenBank/DDBJ databases">
        <title>Fulvivirga kasyanovii gen. nov., sp nov., a novel member of the phylum Bacteroidetes isolated from seawater in a mussel farm.</title>
        <authorList>
            <person name="Zhao L.-H."/>
            <person name="Wang Z.-J."/>
        </authorList>
    </citation>
    <scope>NUCLEOTIDE SEQUENCE</scope>
    <source>
        <strain evidence="2">2943</strain>
    </source>
</reference>
<dbReference type="InterPro" id="IPR036388">
    <property type="entry name" value="WH-like_DNA-bd_sf"/>
</dbReference>
<organism evidence="2 3">
    <name type="scientific">Fulvivirga sediminis</name>
    <dbReference type="NCBI Taxonomy" id="2803949"/>
    <lineage>
        <taxon>Bacteria</taxon>
        <taxon>Pseudomonadati</taxon>
        <taxon>Bacteroidota</taxon>
        <taxon>Cytophagia</taxon>
        <taxon>Cytophagales</taxon>
        <taxon>Fulvivirgaceae</taxon>
        <taxon>Fulvivirga</taxon>
    </lineage>
</organism>
<dbReference type="GO" id="GO:0006950">
    <property type="term" value="P:response to stress"/>
    <property type="evidence" value="ECO:0007669"/>
    <property type="project" value="TreeGrafter"/>
</dbReference>
<keyword evidence="3" id="KW-1185">Reference proteome</keyword>
<proteinExistence type="predicted"/>
<comment type="caution">
    <text evidence="2">The sequence shown here is derived from an EMBL/GenBank/DDBJ whole genome shotgun (WGS) entry which is preliminary data.</text>
</comment>
<sequence length="149" mass="17191">MKFEEEIKQSKFTSECQKATLNLIFTSGYVNNMQKDFFKPFNITNQQYNVLRILRGQHPKSISTSGIKDRMLDKNSDVSRIVDRLTLKGWVQKTVCPDDRRLVDVIITSEGLELLESMDTDVKKHNDHLGTLTEEEAKQLSELLDKVRG</sequence>
<dbReference type="Proteomes" id="UP000659388">
    <property type="component" value="Unassembled WGS sequence"/>
</dbReference>
<dbReference type="PANTHER" id="PTHR33164:SF101">
    <property type="entry name" value="TRANSCRIPTIONAL REPRESSOR MPRA"/>
    <property type="match status" value="1"/>
</dbReference>
<evidence type="ECO:0000313" key="3">
    <source>
        <dbReference type="Proteomes" id="UP000659388"/>
    </source>
</evidence>
<feature type="domain" description="HTH marR-type" evidence="1">
    <location>
        <begin position="9"/>
        <end position="149"/>
    </location>
</feature>
<dbReference type="EMBL" id="JAESIY010000010">
    <property type="protein sequence ID" value="MBL3658108.1"/>
    <property type="molecule type" value="Genomic_DNA"/>
</dbReference>
<dbReference type="InterPro" id="IPR036390">
    <property type="entry name" value="WH_DNA-bd_sf"/>
</dbReference>
<accession>A0A937FCN6</accession>
<dbReference type="Gene3D" id="1.10.10.10">
    <property type="entry name" value="Winged helix-like DNA-binding domain superfamily/Winged helix DNA-binding domain"/>
    <property type="match status" value="1"/>
</dbReference>
<dbReference type="PROSITE" id="PS50995">
    <property type="entry name" value="HTH_MARR_2"/>
    <property type="match status" value="1"/>
</dbReference>
<gene>
    <name evidence="2" type="ORF">JL102_18295</name>
</gene>
<protein>
    <submittedName>
        <fullName evidence="2">MarR family transcriptional regulator</fullName>
    </submittedName>
</protein>
<dbReference type="SUPFAM" id="SSF46785">
    <property type="entry name" value="Winged helix' DNA-binding domain"/>
    <property type="match status" value="1"/>
</dbReference>
<dbReference type="RefSeq" id="WP_202245895.1">
    <property type="nucleotide sequence ID" value="NZ_JAESIY010000010.1"/>
</dbReference>
<dbReference type="InterPro" id="IPR000835">
    <property type="entry name" value="HTH_MarR-typ"/>
</dbReference>
<name>A0A937FCN6_9BACT</name>
<dbReference type="AlphaFoldDB" id="A0A937FCN6"/>
<dbReference type="SMART" id="SM00347">
    <property type="entry name" value="HTH_MARR"/>
    <property type="match status" value="1"/>
</dbReference>
<dbReference type="PRINTS" id="PR00598">
    <property type="entry name" value="HTHMARR"/>
</dbReference>
<dbReference type="PANTHER" id="PTHR33164">
    <property type="entry name" value="TRANSCRIPTIONAL REGULATOR, MARR FAMILY"/>
    <property type="match status" value="1"/>
</dbReference>
<dbReference type="GO" id="GO:0003700">
    <property type="term" value="F:DNA-binding transcription factor activity"/>
    <property type="evidence" value="ECO:0007669"/>
    <property type="project" value="InterPro"/>
</dbReference>
<evidence type="ECO:0000259" key="1">
    <source>
        <dbReference type="PROSITE" id="PS50995"/>
    </source>
</evidence>